<feature type="transmembrane region" description="Helical" evidence="8">
    <location>
        <begin position="150"/>
        <end position="168"/>
    </location>
</feature>
<evidence type="ECO:0000259" key="9">
    <source>
        <dbReference type="PROSITE" id="PS50850"/>
    </source>
</evidence>
<keyword evidence="5 8" id="KW-1133">Transmembrane helix</keyword>
<feature type="transmembrane region" description="Helical" evidence="8">
    <location>
        <begin position="420"/>
        <end position="444"/>
    </location>
</feature>
<protein>
    <submittedName>
        <fullName evidence="10">Major facilitator superfamily domain-containing protein</fullName>
    </submittedName>
</protein>
<evidence type="ECO:0000256" key="5">
    <source>
        <dbReference type="ARBA" id="ARBA00022989"/>
    </source>
</evidence>
<dbReference type="PANTHER" id="PTHR23514">
    <property type="entry name" value="BYPASS OF STOP CODON PROTEIN 6"/>
    <property type="match status" value="1"/>
</dbReference>
<evidence type="ECO:0000256" key="1">
    <source>
        <dbReference type="ARBA" id="ARBA00004127"/>
    </source>
</evidence>
<sequence length="477" mass="51458">MAAQVQQNSSNSTSVMELEAVQYADLGSNKQPQPDNSPRHTSSGLRQESHVCQSDELSLPGSLPAPTTATESLQRWNYPRKNTARIAATFWAFLVMGANDAAYGAIIPYLETFYNLTYTIVSLIFLSPFAGYTLSAILNNHIHQHLGQRGVAFISPLCHIIAYVLIAVHPPYPVLVIAFMIAGFGNGLADAAWNAWIGNMERANELLGFLHGVYGLGAVISPLVATTMITKGHLPWYSFYYIMVGLGVVELTSSLYTFWGATAREYRESVAQHDGGGGQKNSLRQALFSRPWARTTWLCSVFLLGYVGIEVALGGWIVTFMIRVRQGGAFASGMTAMGFWLGVTVGRVVLGFVTPRLGEKTAIAIYLPLSMGLELLFWLVPQFYVSAVAVGLLGFFLGPLFPAAVVVATKLLPRHLHVGAIGFAAAFGGSGAAILPFAVGAIAQAKGVQVLQPIILALLGTILLLWLGLPRVNKKQE</sequence>
<dbReference type="FunFam" id="1.20.1250.20:FF:000467">
    <property type="entry name" value="Putative MFS transporter"/>
    <property type="match status" value="1"/>
</dbReference>
<evidence type="ECO:0000256" key="6">
    <source>
        <dbReference type="ARBA" id="ARBA00023136"/>
    </source>
</evidence>
<dbReference type="EMBL" id="MU838998">
    <property type="protein sequence ID" value="KAK1771983.1"/>
    <property type="molecule type" value="Genomic_DNA"/>
</dbReference>
<dbReference type="AlphaFoldDB" id="A0AAJ0C890"/>
<feature type="transmembrane region" description="Helical" evidence="8">
    <location>
        <begin position="328"/>
        <end position="350"/>
    </location>
</feature>
<comment type="caution">
    <text evidence="10">The sequence shown here is derived from an EMBL/GenBank/DDBJ whole genome shotgun (WGS) entry which is preliminary data.</text>
</comment>
<dbReference type="InterPro" id="IPR051788">
    <property type="entry name" value="MFS_Transporter"/>
</dbReference>
<organism evidence="10 11">
    <name type="scientific">Phialemonium atrogriseum</name>
    <dbReference type="NCBI Taxonomy" id="1093897"/>
    <lineage>
        <taxon>Eukaryota</taxon>
        <taxon>Fungi</taxon>
        <taxon>Dikarya</taxon>
        <taxon>Ascomycota</taxon>
        <taxon>Pezizomycotina</taxon>
        <taxon>Sordariomycetes</taxon>
        <taxon>Sordariomycetidae</taxon>
        <taxon>Cephalothecales</taxon>
        <taxon>Cephalothecaceae</taxon>
        <taxon>Phialemonium</taxon>
    </lineage>
</organism>
<dbReference type="GO" id="GO:0022857">
    <property type="term" value="F:transmembrane transporter activity"/>
    <property type="evidence" value="ECO:0007669"/>
    <property type="project" value="InterPro"/>
</dbReference>
<feature type="transmembrane region" description="Helical" evidence="8">
    <location>
        <begin position="174"/>
        <end position="194"/>
    </location>
</feature>
<name>A0AAJ0C890_9PEZI</name>
<dbReference type="Proteomes" id="UP001244011">
    <property type="component" value="Unassembled WGS sequence"/>
</dbReference>
<feature type="transmembrane region" description="Helical" evidence="8">
    <location>
        <begin position="90"/>
        <end position="110"/>
    </location>
</feature>
<dbReference type="GeneID" id="85305530"/>
<evidence type="ECO:0000313" key="11">
    <source>
        <dbReference type="Proteomes" id="UP001244011"/>
    </source>
</evidence>
<dbReference type="InterPro" id="IPR011701">
    <property type="entry name" value="MFS"/>
</dbReference>
<accession>A0AAJ0C890</accession>
<feature type="region of interest" description="Disordered" evidence="7">
    <location>
        <begin position="23"/>
        <end position="51"/>
    </location>
</feature>
<keyword evidence="4 8" id="KW-0812">Transmembrane</keyword>
<dbReference type="GO" id="GO:0016020">
    <property type="term" value="C:membrane"/>
    <property type="evidence" value="ECO:0007669"/>
    <property type="project" value="TreeGrafter"/>
</dbReference>
<dbReference type="PROSITE" id="PS50850">
    <property type="entry name" value="MFS"/>
    <property type="match status" value="1"/>
</dbReference>
<evidence type="ECO:0000256" key="7">
    <source>
        <dbReference type="SAM" id="MobiDB-lite"/>
    </source>
</evidence>
<keyword evidence="3" id="KW-0813">Transport</keyword>
<comment type="similarity">
    <text evidence="2">Belongs to the major facilitator superfamily.</text>
</comment>
<feature type="transmembrane region" description="Helical" evidence="8">
    <location>
        <begin position="362"/>
        <end position="380"/>
    </location>
</feature>
<feature type="compositionally biased region" description="Polar residues" evidence="7">
    <location>
        <begin position="28"/>
        <end position="51"/>
    </location>
</feature>
<keyword evidence="6 8" id="KW-0472">Membrane</keyword>
<dbReference type="SUPFAM" id="SSF103473">
    <property type="entry name" value="MFS general substrate transporter"/>
    <property type="match status" value="1"/>
</dbReference>
<dbReference type="PANTHER" id="PTHR23514:SF3">
    <property type="entry name" value="BYPASS OF STOP CODON PROTEIN 6"/>
    <property type="match status" value="1"/>
</dbReference>
<evidence type="ECO:0000313" key="10">
    <source>
        <dbReference type="EMBL" id="KAK1771983.1"/>
    </source>
</evidence>
<dbReference type="GO" id="GO:0012505">
    <property type="term" value="C:endomembrane system"/>
    <property type="evidence" value="ECO:0007669"/>
    <property type="project" value="UniProtKB-SubCell"/>
</dbReference>
<proteinExistence type="inferred from homology"/>
<gene>
    <name evidence="10" type="ORF">QBC33DRAFT_172273</name>
</gene>
<evidence type="ECO:0000256" key="4">
    <source>
        <dbReference type="ARBA" id="ARBA00022692"/>
    </source>
</evidence>
<dbReference type="FunFam" id="1.20.1250.20:FF:000308">
    <property type="entry name" value="MFS efflux transporter"/>
    <property type="match status" value="1"/>
</dbReference>
<feature type="transmembrane region" description="Helical" evidence="8">
    <location>
        <begin position="297"/>
        <end position="322"/>
    </location>
</feature>
<dbReference type="InterPro" id="IPR036259">
    <property type="entry name" value="MFS_trans_sf"/>
</dbReference>
<feature type="transmembrane region" description="Helical" evidence="8">
    <location>
        <begin position="450"/>
        <end position="469"/>
    </location>
</feature>
<dbReference type="Pfam" id="PF07690">
    <property type="entry name" value="MFS_1"/>
    <property type="match status" value="1"/>
</dbReference>
<feature type="transmembrane region" description="Helical" evidence="8">
    <location>
        <begin position="237"/>
        <end position="259"/>
    </location>
</feature>
<evidence type="ECO:0000256" key="3">
    <source>
        <dbReference type="ARBA" id="ARBA00022448"/>
    </source>
</evidence>
<feature type="transmembrane region" description="Helical" evidence="8">
    <location>
        <begin position="206"/>
        <end position="225"/>
    </location>
</feature>
<comment type="subcellular location">
    <subcellularLocation>
        <location evidence="1">Endomembrane system</location>
        <topology evidence="1">Multi-pass membrane protein</topology>
    </subcellularLocation>
</comment>
<feature type="transmembrane region" description="Helical" evidence="8">
    <location>
        <begin position="386"/>
        <end position="408"/>
    </location>
</feature>
<evidence type="ECO:0000256" key="2">
    <source>
        <dbReference type="ARBA" id="ARBA00008335"/>
    </source>
</evidence>
<dbReference type="RefSeq" id="XP_060288196.1">
    <property type="nucleotide sequence ID" value="XM_060422343.1"/>
</dbReference>
<keyword evidence="11" id="KW-1185">Reference proteome</keyword>
<feature type="domain" description="Major facilitator superfamily (MFS) profile" evidence="9">
    <location>
        <begin position="85"/>
        <end position="473"/>
    </location>
</feature>
<dbReference type="Gene3D" id="1.20.1250.20">
    <property type="entry name" value="MFS general substrate transporter like domains"/>
    <property type="match status" value="2"/>
</dbReference>
<feature type="transmembrane region" description="Helical" evidence="8">
    <location>
        <begin position="116"/>
        <end position="138"/>
    </location>
</feature>
<evidence type="ECO:0000256" key="8">
    <source>
        <dbReference type="SAM" id="Phobius"/>
    </source>
</evidence>
<dbReference type="InterPro" id="IPR020846">
    <property type="entry name" value="MFS_dom"/>
</dbReference>
<reference evidence="10" key="1">
    <citation type="submission" date="2023-06" db="EMBL/GenBank/DDBJ databases">
        <title>Genome-scale phylogeny and comparative genomics of the fungal order Sordariales.</title>
        <authorList>
            <consortium name="Lawrence Berkeley National Laboratory"/>
            <person name="Hensen N."/>
            <person name="Bonometti L."/>
            <person name="Westerberg I."/>
            <person name="Brannstrom I.O."/>
            <person name="Guillou S."/>
            <person name="Cros-Aarteil S."/>
            <person name="Calhoun S."/>
            <person name="Haridas S."/>
            <person name="Kuo A."/>
            <person name="Mondo S."/>
            <person name="Pangilinan J."/>
            <person name="Riley R."/>
            <person name="Labutti K."/>
            <person name="Andreopoulos B."/>
            <person name="Lipzen A."/>
            <person name="Chen C."/>
            <person name="Yanf M."/>
            <person name="Daum C."/>
            <person name="Ng V."/>
            <person name="Clum A."/>
            <person name="Steindorff A."/>
            <person name="Ohm R."/>
            <person name="Martin F."/>
            <person name="Silar P."/>
            <person name="Natvig D."/>
            <person name="Lalanne C."/>
            <person name="Gautier V."/>
            <person name="Ament-Velasquez S.L."/>
            <person name="Kruys A."/>
            <person name="Hutchinson M.I."/>
            <person name="Powell A.J."/>
            <person name="Barry K."/>
            <person name="Miller A.N."/>
            <person name="Grigoriev I.V."/>
            <person name="Debuchy R."/>
            <person name="Gladieux P."/>
            <person name="Thoren M.H."/>
            <person name="Johannesson H."/>
        </authorList>
    </citation>
    <scope>NUCLEOTIDE SEQUENCE</scope>
    <source>
        <strain evidence="10">8032-3</strain>
    </source>
</reference>